<evidence type="ECO:0000256" key="3">
    <source>
        <dbReference type="ARBA" id="ARBA00023027"/>
    </source>
</evidence>
<comment type="function">
    <text evidence="5">Catalyzes the oxidation of erythronate-4-phosphate to 3-hydroxy-2-oxo-4-phosphonooxybutanoate.</text>
</comment>
<feature type="binding site" evidence="5">
    <location>
        <position position="66"/>
    </location>
    <ligand>
        <name>substrate</name>
    </ligand>
</feature>
<protein>
    <recommendedName>
        <fullName evidence="5">Erythronate-4-phosphate dehydrogenase</fullName>
        <ecNumber evidence="5">1.1.1.290</ecNumber>
    </recommendedName>
</protein>
<comment type="pathway">
    <text evidence="5">Cofactor biosynthesis; pyridoxine 5'-phosphate biosynthesis; pyridoxine 5'-phosphate from D-erythrose 4-phosphate: step 2/5.</text>
</comment>
<dbReference type="InterPro" id="IPR020921">
    <property type="entry name" value="Erythronate-4-P_DHase"/>
</dbReference>
<evidence type="ECO:0000256" key="2">
    <source>
        <dbReference type="ARBA" id="ARBA00023002"/>
    </source>
</evidence>
<comment type="subcellular location">
    <subcellularLocation>
        <location evidence="5">Cytoplasm</location>
    </subcellularLocation>
</comment>
<dbReference type="GO" id="GO:0033711">
    <property type="term" value="F:4-phosphoerythronate dehydrogenase activity"/>
    <property type="evidence" value="ECO:0007669"/>
    <property type="project" value="UniProtKB-EC"/>
</dbReference>
<reference evidence="8" key="1">
    <citation type="journal article" date="2021" name="PeerJ">
        <title>Extensive microbial diversity within the chicken gut microbiome revealed by metagenomics and culture.</title>
        <authorList>
            <person name="Gilroy R."/>
            <person name="Ravi A."/>
            <person name="Getino M."/>
            <person name="Pursley I."/>
            <person name="Horton D.L."/>
            <person name="Alikhan N.F."/>
            <person name="Baker D."/>
            <person name="Gharbi K."/>
            <person name="Hall N."/>
            <person name="Watson M."/>
            <person name="Adriaenssens E.M."/>
            <person name="Foster-Nyarko E."/>
            <person name="Jarju S."/>
            <person name="Secka A."/>
            <person name="Antonio M."/>
            <person name="Oren A."/>
            <person name="Chaudhuri R.R."/>
            <person name="La Ragione R."/>
            <person name="Hildebrand F."/>
            <person name="Pallen M.J."/>
        </authorList>
    </citation>
    <scope>NUCLEOTIDE SEQUENCE</scope>
    <source>
        <strain evidence="8">Gambia16-554</strain>
    </source>
</reference>
<dbReference type="Gene3D" id="3.40.50.720">
    <property type="entry name" value="NAD(P)-binding Rossmann-like Domain"/>
    <property type="match status" value="2"/>
</dbReference>
<evidence type="ECO:0000259" key="7">
    <source>
        <dbReference type="Pfam" id="PF02826"/>
    </source>
</evidence>
<feature type="binding site" evidence="5">
    <location>
        <position position="250"/>
    </location>
    <ligand>
        <name>substrate</name>
    </ligand>
</feature>
<dbReference type="PANTHER" id="PTHR43761:SF1">
    <property type="entry name" value="D-ISOMER SPECIFIC 2-HYDROXYACID DEHYDROGENASE CATALYTIC DOMAIN-CONTAINING PROTEIN-RELATED"/>
    <property type="match status" value="1"/>
</dbReference>
<dbReference type="CDD" id="cd12158">
    <property type="entry name" value="ErythrP_dh"/>
    <property type="match status" value="1"/>
</dbReference>
<dbReference type="HAMAP" id="MF_01825">
    <property type="entry name" value="PdxB"/>
    <property type="match status" value="1"/>
</dbReference>
<evidence type="ECO:0000313" key="8">
    <source>
        <dbReference type="EMBL" id="HIZ86253.1"/>
    </source>
</evidence>
<dbReference type="SUPFAM" id="SSF51735">
    <property type="entry name" value="NAD(P)-binding Rossmann-fold domains"/>
    <property type="match status" value="1"/>
</dbReference>
<comment type="caution">
    <text evidence="8">The sequence shown here is derived from an EMBL/GenBank/DDBJ whole genome shotgun (WGS) entry which is preliminary data.</text>
</comment>
<proteinExistence type="inferred from homology"/>
<feature type="binding site" evidence="5">
    <location>
        <position position="223"/>
    </location>
    <ligand>
        <name>NAD(+)</name>
        <dbReference type="ChEBI" id="CHEBI:57540"/>
    </ligand>
</feature>
<evidence type="ECO:0000256" key="4">
    <source>
        <dbReference type="ARBA" id="ARBA00023096"/>
    </source>
</evidence>
<feature type="binding site" evidence="5">
    <location>
        <position position="249"/>
    </location>
    <ligand>
        <name>NAD(+)</name>
        <dbReference type="ChEBI" id="CHEBI:57540"/>
    </ligand>
</feature>
<dbReference type="Pfam" id="PF00389">
    <property type="entry name" value="2-Hacid_dh"/>
    <property type="match status" value="1"/>
</dbReference>
<dbReference type="PROSITE" id="PS00670">
    <property type="entry name" value="D_2_HYDROXYACID_DH_2"/>
    <property type="match status" value="1"/>
</dbReference>
<dbReference type="Pfam" id="PF02826">
    <property type="entry name" value="2-Hacid_dh_C"/>
    <property type="match status" value="1"/>
</dbReference>
<sequence>MKVVADIDIPFLKGVLEPYAEVVYLPGKDISKNDCADADALIVRTRTHCGRELLEGSRVSFVATATIGTDHLDAQWLSEAGIAWASAPGCNACGVMQYVHTALFTAASLKGIDLRDKTLGVVGAGNTGERVARLAEYLGFRVLRNDINMQLKATLVPLDILLEESDIVSFHLPLDSSTRGMISDSLLDRMRPGAVLVNACRGEVADDAAILRHRDRLSALIIDVWNDEPSSISKDLLDAADIATPHIAGYSYEGKVNGTAMAVQALARHFGIAGLLDFRPPAEPMPQTALPHFIGAPDEQARFARSLQNIFPIMDTDRALRSSPSSFERLRRTFPYRHEFSVPRYISHLL</sequence>
<dbReference type="InterPro" id="IPR036291">
    <property type="entry name" value="NAD(P)-bd_dom_sf"/>
</dbReference>
<dbReference type="Proteomes" id="UP000824115">
    <property type="component" value="Unassembled WGS sequence"/>
</dbReference>
<dbReference type="GO" id="GO:0005737">
    <property type="term" value="C:cytoplasm"/>
    <property type="evidence" value="ECO:0007669"/>
    <property type="project" value="UniProtKB-SubCell"/>
</dbReference>
<reference evidence="8" key="2">
    <citation type="submission" date="2021-04" db="EMBL/GenBank/DDBJ databases">
        <authorList>
            <person name="Gilroy R."/>
        </authorList>
    </citation>
    <scope>NUCLEOTIDE SEQUENCE</scope>
    <source>
        <strain evidence="8">Gambia16-554</strain>
    </source>
</reference>
<name>A0A9D2K983_9BACT</name>
<feature type="active site" evidence="5">
    <location>
        <position position="228"/>
    </location>
</feature>
<dbReference type="AlphaFoldDB" id="A0A9D2K983"/>
<dbReference type="EC" id="1.1.1.290" evidence="5"/>
<comment type="similarity">
    <text evidence="5">Belongs to the D-isomer specific 2-hydroxyacid dehydrogenase family. PdxB subfamily.</text>
</comment>
<organism evidence="8 9">
    <name type="scientific">Candidatus Coprenecus stercoravium</name>
    <dbReference type="NCBI Taxonomy" id="2840735"/>
    <lineage>
        <taxon>Bacteria</taxon>
        <taxon>Pseudomonadati</taxon>
        <taxon>Bacteroidota</taxon>
        <taxon>Bacteroidia</taxon>
        <taxon>Bacteroidales</taxon>
        <taxon>Rikenellaceae</taxon>
        <taxon>Rikenellaceae incertae sedis</taxon>
        <taxon>Candidatus Coprenecus</taxon>
    </lineage>
</organism>
<evidence type="ECO:0000259" key="6">
    <source>
        <dbReference type="Pfam" id="PF00389"/>
    </source>
</evidence>
<gene>
    <name evidence="5" type="primary">pdxB</name>
    <name evidence="8" type="ORF">IAC04_07155</name>
</gene>
<dbReference type="InterPro" id="IPR006140">
    <property type="entry name" value="D-isomer_DH_NAD-bd"/>
</dbReference>
<dbReference type="GO" id="GO:0051287">
    <property type="term" value="F:NAD binding"/>
    <property type="evidence" value="ECO:0007669"/>
    <property type="project" value="InterPro"/>
</dbReference>
<dbReference type="GO" id="GO:0008615">
    <property type="term" value="P:pyridoxine biosynthetic process"/>
    <property type="evidence" value="ECO:0007669"/>
    <property type="project" value="UniProtKB-UniRule"/>
</dbReference>
<feature type="active site" description="Proton donor" evidence="5">
    <location>
        <position position="246"/>
    </location>
</feature>
<feature type="binding site" evidence="5">
    <location>
        <position position="146"/>
    </location>
    <ligand>
        <name>NAD(+)</name>
        <dbReference type="ChEBI" id="CHEBI:57540"/>
    </ligand>
</feature>
<keyword evidence="3 5" id="KW-0520">NAD</keyword>
<dbReference type="EMBL" id="DXAW01000119">
    <property type="protein sequence ID" value="HIZ86253.1"/>
    <property type="molecule type" value="Genomic_DNA"/>
</dbReference>
<feature type="domain" description="D-isomer specific 2-hydroxyacid dehydrogenase NAD-binding" evidence="7">
    <location>
        <begin position="105"/>
        <end position="248"/>
    </location>
</feature>
<comment type="catalytic activity">
    <reaction evidence="5">
        <text>4-phospho-D-erythronate + NAD(+) = (R)-3-hydroxy-2-oxo-4-phosphooxybutanoate + NADH + H(+)</text>
        <dbReference type="Rhea" id="RHEA:18829"/>
        <dbReference type="ChEBI" id="CHEBI:15378"/>
        <dbReference type="ChEBI" id="CHEBI:57540"/>
        <dbReference type="ChEBI" id="CHEBI:57945"/>
        <dbReference type="ChEBI" id="CHEBI:58538"/>
        <dbReference type="ChEBI" id="CHEBI:58766"/>
        <dbReference type="EC" id="1.1.1.290"/>
    </reaction>
</comment>
<keyword evidence="4 5" id="KW-0664">Pyridoxine biosynthesis</keyword>
<evidence type="ECO:0000256" key="1">
    <source>
        <dbReference type="ARBA" id="ARBA00022490"/>
    </source>
</evidence>
<comment type="caution">
    <text evidence="5">Lacks conserved residue(s) required for the propagation of feature annotation.</text>
</comment>
<evidence type="ECO:0000256" key="5">
    <source>
        <dbReference type="HAMAP-Rule" id="MF_01825"/>
    </source>
</evidence>
<dbReference type="InterPro" id="IPR029753">
    <property type="entry name" value="D-isomer_DH_CS"/>
</dbReference>
<evidence type="ECO:0000313" key="9">
    <source>
        <dbReference type="Proteomes" id="UP000824115"/>
    </source>
</evidence>
<keyword evidence="1 5" id="KW-0963">Cytoplasm</keyword>
<feature type="active site" evidence="5">
    <location>
        <position position="201"/>
    </location>
</feature>
<keyword evidence="2 5" id="KW-0560">Oxidoreductase</keyword>
<accession>A0A9D2K983</accession>
<feature type="domain" description="D-isomer specific 2-hydroxyacid dehydrogenase catalytic" evidence="6">
    <location>
        <begin position="21"/>
        <end position="266"/>
    </location>
</feature>
<dbReference type="InterPro" id="IPR050418">
    <property type="entry name" value="D-iso_2-hydroxyacid_DH_PdxB"/>
</dbReference>
<dbReference type="PANTHER" id="PTHR43761">
    <property type="entry name" value="D-ISOMER SPECIFIC 2-HYDROXYACID DEHYDROGENASE FAMILY PROTEIN (AFU_ORTHOLOGUE AFUA_1G13630)"/>
    <property type="match status" value="1"/>
</dbReference>
<dbReference type="InterPro" id="IPR006139">
    <property type="entry name" value="D-isomer_2_OHA_DH_cat_dom"/>
</dbReference>
<feature type="binding site" evidence="5">
    <location>
        <position position="45"/>
    </location>
    <ligand>
        <name>substrate</name>
    </ligand>
</feature>
<comment type="subunit">
    <text evidence="5">Homodimer.</text>
</comment>
<dbReference type="SUPFAM" id="SSF52283">
    <property type="entry name" value="Formate/glycerate dehydrogenase catalytic domain-like"/>
    <property type="match status" value="1"/>
</dbReference>